<evidence type="ECO:0000259" key="6">
    <source>
        <dbReference type="Pfam" id="PF12698"/>
    </source>
</evidence>
<evidence type="ECO:0000256" key="3">
    <source>
        <dbReference type="ARBA" id="ARBA00022989"/>
    </source>
</evidence>
<comment type="subcellular location">
    <subcellularLocation>
        <location evidence="1">Membrane</location>
        <topology evidence="1">Multi-pass membrane protein</topology>
    </subcellularLocation>
</comment>
<dbReference type="OrthoDB" id="6512918at2759"/>
<proteinExistence type="predicted"/>
<keyword evidence="8" id="KW-1185">Reference proteome</keyword>
<organism evidence="7 8">
    <name type="scientific">Euroglyphus maynei</name>
    <name type="common">Mayne's house dust mite</name>
    <dbReference type="NCBI Taxonomy" id="6958"/>
    <lineage>
        <taxon>Eukaryota</taxon>
        <taxon>Metazoa</taxon>
        <taxon>Ecdysozoa</taxon>
        <taxon>Arthropoda</taxon>
        <taxon>Chelicerata</taxon>
        <taxon>Arachnida</taxon>
        <taxon>Acari</taxon>
        <taxon>Acariformes</taxon>
        <taxon>Sarcoptiformes</taxon>
        <taxon>Astigmata</taxon>
        <taxon>Psoroptidia</taxon>
        <taxon>Analgoidea</taxon>
        <taxon>Pyroglyphidae</taxon>
        <taxon>Pyroglyphinae</taxon>
        <taxon>Euroglyphus</taxon>
    </lineage>
</organism>
<evidence type="ECO:0000313" key="8">
    <source>
        <dbReference type="Proteomes" id="UP000194236"/>
    </source>
</evidence>
<evidence type="ECO:0000313" key="7">
    <source>
        <dbReference type="EMBL" id="OTF72200.1"/>
    </source>
</evidence>
<comment type="caution">
    <text evidence="7">The sequence shown here is derived from an EMBL/GenBank/DDBJ whole genome shotgun (WGS) entry which is preliminary data.</text>
</comment>
<dbReference type="AlphaFoldDB" id="A0A1Y3AUP0"/>
<name>A0A1Y3AUP0_EURMA</name>
<keyword evidence="3 5" id="KW-1133">Transmembrane helix</keyword>
<dbReference type="GO" id="GO:0005319">
    <property type="term" value="F:lipid transporter activity"/>
    <property type="evidence" value="ECO:0007669"/>
    <property type="project" value="TreeGrafter"/>
</dbReference>
<dbReference type="PANTHER" id="PTHR19229">
    <property type="entry name" value="ATP-BINDING CASSETTE TRANSPORTER SUBFAMILY A ABCA"/>
    <property type="match status" value="1"/>
</dbReference>
<dbReference type="Proteomes" id="UP000194236">
    <property type="component" value="Unassembled WGS sequence"/>
</dbReference>
<feature type="transmembrane region" description="Helical" evidence="5">
    <location>
        <begin position="313"/>
        <end position="337"/>
    </location>
</feature>
<sequence length="407" mass="47751">MSNHHQRSALNDAFIDIWLLLKKNIKIQLRHRIATFLELIVPCILVLLVAIIRTKVSVTEYSEPTVYNEFDILQVPKILETNPEFAIYYTPNTNQTVQIMNNLVNDLEKQCLNSLWDLKLPCKKPSTIGFSNSSEMIDYYLTEKQFVLCGIEFDQLNETNIEFSLRFSNLPRTDEQKGLKIEDWKTQMIMANVMPTGPREKNKTTGGKPGYEDEGFLFIQHYLSMAIGKTLFDNDDHHDGNRNDLLEIELHGQRFPYPKYIDDLFLFSLNFLFPTIFMFSFYFSSINLTKTIVNEKEKRMKESMKMMGLKEKYHFIAYFIKSVLITIPAIILIIVFLKIRFATNSPPILITDSTVLFVYFLLYHICNTCLCFMMSTFFSKVISIHSFFITNFNHNKFFLFRPILLEF</sequence>
<evidence type="ECO:0000256" key="2">
    <source>
        <dbReference type="ARBA" id="ARBA00022692"/>
    </source>
</evidence>
<evidence type="ECO:0000256" key="1">
    <source>
        <dbReference type="ARBA" id="ARBA00004141"/>
    </source>
</evidence>
<reference evidence="7 8" key="1">
    <citation type="submission" date="2017-03" db="EMBL/GenBank/DDBJ databases">
        <title>Genome Survey of Euroglyphus maynei.</title>
        <authorList>
            <person name="Arlian L.G."/>
            <person name="Morgan M.S."/>
            <person name="Rider S.D."/>
        </authorList>
    </citation>
    <scope>NUCLEOTIDE SEQUENCE [LARGE SCALE GENOMIC DNA]</scope>
    <source>
        <strain evidence="7">Arlian Lab</strain>
        <tissue evidence="7">Whole body</tissue>
    </source>
</reference>
<feature type="transmembrane region" description="Helical" evidence="5">
    <location>
        <begin position="357"/>
        <end position="378"/>
    </location>
</feature>
<keyword evidence="4 5" id="KW-0472">Membrane</keyword>
<feature type="transmembrane region" description="Helical" evidence="5">
    <location>
        <begin position="33"/>
        <end position="52"/>
    </location>
</feature>
<dbReference type="Pfam" id="PF12698">
    <property type="entry name" value="ABC2_membrane_3"/>
    <property type="match status" value="1"/>
</dbReference>
<gene>
    <name evidence="7" type="ORF">BLA29_002232</name>
</gene>
<dbReference type="PANTHER" id="PTHR19229:SF250">
    <property type="entry name" value="ABC TRANSPORTER DOMAIN-CONTAINING PROTEIN-RELATED"/>
    <property type="match status" value="1"/>
</dbReference>
<feature type="domain" description="ABC-2 type transporter transmembrane" evidence="6">
    <location>
        <begin position="269"/>
        <end position="384"/>
    </location>
</feature>
<evidence type="ECO:0000256" key="4">
    <source>
        <dbReference type="ARBA" id="ARBA00023136"/>
    </source>
</evidence>
<dbReference type="GO" id="GO:0016020">
    <property type="term" value="C:membrane"/>
    <property type="evidence" value="ECO:0007669"/>
    <property type="project" value="UniProtKB-SubCell"/>
</dbReference>
<feature type="transmembrane region" description="Helical" evidence="5">
    <location>
        <begin position="264"/>
        <end position="293"/>
    </location>
</feature>
<evidence type="ECO:0000256" key="5">
    <source>
        <dbReference type="SAM" id="Phobius"/>
    </source>
</evidence>
<keyword evidence="2 5" id="KW-0812">Transmembrane</keyword>
<protein>
    <recommendedName>
        <fullName evidence="6">ABC-2 type transporter transmembrane domain-containing protein</fullName>
    </recommendedName>
</protein>
<accession>A0A1Y3AUP0</accession>
<dbReference type="InterPro" id="IPR013525">
    <property type="entry name" value="ABC2_TM"/>
</dbReference>
<dbReference type="EMBL" id="MUJZ01057396">
    <property type="protein sequence ID" value="OTF72200.1"/>
    <property type="molecule type" value="Genomic_DNA"/>
</dbReference>
<dbReference type="InterPro" id="IPR026082">
    <property type="entry name" value="ABCA"/>
</dbReference>
<dbReference type="GO" id="GO:0140359">
    <property type="term" value="F:ABC-type transporter activity"/>
    <property type="evidence" value="ECO:0007669"/>
    <property type="project" value="InterPro"/>
</dbReference>